<gene>
    <name evidence="9" type="ORF">TSOC_014242</name>
</gene>
<dbReference type="AlphaFoldDB" id="A0A2J7ZI57"/>
<keyword evidence="2" id="KW-0812">Transmembrane</keyword>
<dbReference type="InterPro" id="IPR001054">
    <property type="entry name" value="A/G_cyclase"/>
</dbReference>
<dbReference type="GO" id="GO:0000166">
    <property type="term" value="F:nucleotide binding"/>
    <property type="evidence" value="ECO:0007669"/>
    <property type="project" value="UniProtKB-KW"/>
</dbReference>
<organism evidence="9 10">
    <name type="scientific">Tetrabaena socialis</name>
    <dbReference type="NCBI Taxonomy" id="47790"/>
    <lineage>
        <taxon>Eukaryota</taxon>
        <taxon>Viridiplantae</taxon>
        <taxon>Chlorophyta</taxon>
        <taxon>core chlorophytes</taxon>
        <taxon>Chlorophyceae</taxon>
        <taxon>CS clade</taxon>
        <taxon>Chlamydomonadales</taxon>
        <taxon>Tetrabaenaceae</taxon>
        <taxon>Tetrabaena</taxon>
    </lineage>
</organism>
<keyword evidence="5" id="KW-0472">Membrane</keyword>
<dbReference type="InterPro" id="IPR029787">
    <property type="entry name" value="Nucleotide_cyclase"/>
</dbReference>
<evidence type="ECO:0000256" key="2">
    <source>
        <dbReference type="ARBA" id="ARBA00022692"/>
    </source>
</evidence>
<accession>A0A2J7ZI57</accession>
<dbReference type="GO" id="GO:0005886">
    <property type="term" value="C:plasma membrane"/>
    <property type="evidence" value="ECO:0007669"/>
    <property type="project" value="TreeGrafter"/>
</dbReference>
<comment type="subcellular location">
    <subcellularLocation>
        <location evidence="1">Membrane</location>
    </subcellularLocation>
</comment>
<keyword evidence="3" id="KW-0547">Nucleotide-binding</keyword>
<dbReference type="Pfam" id="PF00211">
    <property type="entry name" value="Guanylate_cyc"/>
    <property type="match status" value="1"/>
</dbReference>
<dbReference type="InterPro" id="IPR050401">
    <property type="entry name" value="Cyclic_nucleotide_synthase"/>
</dbReference>
<feature type="non-terminal residue" evidence="9">
    <location>
        <position position="1"/>
    </location>
</feature>
<feature type="compositionally biased region" description="Polar residues" evidence="7">
    <location>
        <begin position="180"/>
        <end position="196"/>
    </location>
</feature>
<comment type="caution">
    <text evidence="9">The sequence shown here is derived from an EMBL/GenBank/DDBJ whole genome shotgun (WGS) entry which is preliminary data.</text>
</comment>
<feature type="domain" description="Guanylate cyclase" evidence="8">
    <location>
        <begin position="1"/>
        <end position="134"/>
    </location>
</feature>
<dbReference type="EMBL" id="PGGS01001878">
    <property type="protein sequence ID" value="PNG99961.1"/>
    <property type="molecule type" value="Genomic_DNA"/>
</dbReference>
<dbReference type="GO" id="GO:0004016">
    <property type="term" value="F:adenylate cyclase activity"/>
    <property type="evidence" value="ECO:0007669"/>
    <property type="project" value="TreeGrafter"/>
</dbReference>
<dbReference type="PROSITE" id="PS50125">
    <property type="entry name" value="GUANYLATE_CYCLASE_2"/>
    <property type="match status" value="1"/>
</dbReference>
<evidence type="ECO:0000313" key="10">
    <source>
        <dbReference type="Proteomes" id="UP000236333"/>
    </source>
</evidence>
<dbReference type="Gene3D" id="3.30.70.1230">
    <property type="entry name" value="Nucleotide cyclase"/>
    <property type="match status" value="1"/>
</dbReference>
<proteinExistence type="predicted"/>
<evidence type="ECO:0000256" key="7">
    <source>
        <dbReference type="SAM" id="MobiDB-lite"/>
    </source>
</evidence>
<keyword evidence="6" id="KW-0456">Lyase</keyword>
<dbReference type="SMART" id="SM00044">
    <property type="entry name" value="CYCc"/>
    <property type="match status" value="1"/>
</dbReference>
<protein>
    <submittedName>
        <fullName evidence="9">Guanylate cyclase soluble subunit beta-2</fullName>
    </submittedName>
</protein>
<name>A0A2J7ZI57_9CHLO</name>
<keyword evidence="4" id="KW-1133">Transmembrane helix</keyword>
<evidence type="ECO:0000313" key="9">
    <source>
        <dbReference type="EMBL" id="PNG99961.1"/>
    </source>
</evidence>
<dbReference type="CDD" id="cd07302">
    <property type="entry name" value="CHD"/>
    <property type="match status" value="1"/>
</dbReference>
<dbReference type="Proteomes" id="UP000236333">
    <property type="component" value="Unassembled WGS sequence"/>
</dbReference>
<dbReference type="GO" id="GO:0035556">
    <property type="term" value="P:intracellular signal transduction"/>
    <property type="evidence" value="ECO:0007669"/>
    <property type="project" value="InterPro"/>
</dbReference>
<dbReference type="SUPFAM" id="SSF55073">
    <property type="entry name" value="Nucleotide cyclase"/>
    <property type="match status" value="1"/>
</dbReference>
<evidence type="ECO:0000256" key="5">
    <source>
        <dbReference type="ARBA" id="ARBA00023136"/>
    </source>
</evidence>
<sequence length="207" mass="22303">FTPMCRQLPPAVILKFLNDLFVRFDSVLDAYGVYKVETIGDCYVVAGGLVYEDADGMAAVRGSGEVDSQQTDRTFNFARAMLRSASRVLLPTTGQPVCIRIGIHTGPVVSGVVGTRMPRFCLFGDTMNTASRMESTGVPGCIHVSEETYGMLRPEPGWAPTGGIEVKGKGRMNTYLWRPQQPSASSGPTSLGTTVSPRFMSAASLPR</sequence>
<dbReference type="GO" id="GO:0004383">
    <property type="term" value="F:guanylate cyclase activity"/>
    <property type="evidence" value="ECO:0007669"/>
    <property type="project" value="TreeGrafter"/>
</dbReference>
<evidence type="ECO:0000256" key="4">
    <source>
        <dbReference type="ARBA" id="ARBA00022989"/>
    </source>
</evidence>
<dbReference type="PANTHER" id="PTHR11920:SF335">
    <property type="entry name" value="GUANYLATE CYCLASE"/>
    <property type="match status" value="1"/>
</dbReference>
<evidence type="ECO:0000256" key="1">
    <source>
        <dbReference type="ARBA" id="ARBA00004370"/>
    </source>
</evidence>
<dbReference type="OrthoDB" id="548029at2759"/>
<evidence type="ECO:0000259" key="8">
    <source>
        <dbReference type="PROSITE" id="PS50125"/>
    </source>
</evidence>
<dbReference type="GO" id="GO:0001653">
    <property type="term" value="F:peptide receptor activity"/>
    <property type="evidence" value="ECO:0007669"/>
    <property type="project" value="TreeGrafter"/>
</dbReference>
<dbReference type="PANTHER" id="PTHR11920">
    <property type="entry name" value="GUANYLYL CYCLASE"/>
    <property type="match status" value="1"/>
</dbReference>
<evidence type="ECO:0000256" key="6">
    <source>
        <dbReference type="ARBA" id="ARBA00023239"/>
    </source>
</evidence>
<dbReference type="GO" id="GO:0007168">
    <property type="term" value="P:receptor guanylyl cyclase signaling pathway"/>
    <property type="evidence" value="ECO:0007669"/>
    <property type="project" value="TreeGrafter"/>
</dbReference>
<feature type="region of interest" description="Disordered" evidence="7">
    <location>
        <begin position="177"/>
        <end position="207"/>
    </location>
</feature>
<evidence type="ECO:0000256" key="3">
    <source>
        <dbReference type="ARBA" id="ARBA00022741"/>
    </source>
</evidence>
<keyword evidence="10" id="KW-1185">Reference proteome</keyword>
<reference evidence="9 10" key="1">
    <citation type="journal article" date="2017" name="Mol. Biol. Evol.">
        <title>The 4-celled Tetrabaena socialis nuclear genome reveals the essential components for genetic control of cell number at the origin of multicellularity in the volvocine lineage.</title>
        <authorList>
            <person name="Featherston J."/>
            <person name="Arakaki Y."/>
            <person name="Hanschen E.R."/>
            <person name="Ferris P.J."/>
            <person name="Michod R.E."/>
            <person name="Olson B.J.S.C."/>
            <person name="Nozaki H."/>
            <person name="Durand P.M."/>
        </authorList>
    </citation>
    <scope>NUCLEOTIDE SEQUENCE [LARGE SCALE GENOMIC DNA]</scope>
    <source>
        <strain evidence="9 10">NIES-571</strain>
    </source>
</reference>